<dbReference type="GO" id="GO:0048188">
    <property type="term" value="C:Set1C/COMPASS complex"/>
    <property type="evidence" value="ECO:0007669"/>
    <property type="project" value="TreeGrafter"/>
</dbReference>
<gene>
    <name evidence="6" type="ORF">MNEG_10359</name>
</gene>
<feature type="repeat" description="WD" evidence="3">
    <location>
        <begin position="144"/>
        <end position="185"/>
    </location>
</feature>
<dbReference type="STRING" id="145388.A0A0D2M9D1"/>
<feature type="repeat" description="WD" evidence="3">
    <location>
        <begin position="36"/>
        <end position="78"/>
    </location>
</feature>
<dbReference type="GO" id="GO:0042393">
    <property type="term" value="F:histone binding"/>
    <property type="evidence" value="ECO:0007669"/>
    <property type="project" value="TreeGrafter"/>
</dbReference>
<evidence type="ECO:0000313" key="6">
    <source>
        <dbReference type="EMBL" id="KIY97601.1"/>
    </source>
</evidence>
<dbReference type="OrthoDB" id="674604at2759"/>
<dbReference type="AlphaFoldDB" id="A0A0D2M9D1"/>
<sequence length="392" mass="40537">MANGHPDEGGLGTNATAGAEPSPEAVHGPLRLRNTLTGHTRAVSSLKFSPVDSSLLASASADRSVRVWRLSSSTSSESDPASSCADGVADAAGPREVSAPGGLQHTSGVNDVAWSPLGNYLASASDDTVVRLWDAETGACLREMEGHTNYAYCCQFDPAGRVLATGSFDETLRFWDVRVGRLLRETPAHSDPVTCLSFSYDGTLLVSGSFDGLVRVWDARNGHCLRSYASSATSAPVNDVSLSHNAQYYLQATLDSRLRLVHLETGRCAKTYAGHRNEDFCCGAAFVAGLPEAQGAGDAMDTDAAADAGAREEGRGGPAAPAVSAVASGGEDGSLCVWGLNSRKLLQRELGAAAGGQGHGAAALCIAAHPTRPLVVTGGQEPDCAIKVWAAP</sequence>
<feature type="region of interest" description="Disordered" evidence="4">
    <location>
        <begin position="1"/>
        <end position="28"/>
    </location>
</feature>
<dbReference type="InterPro" id="IPR059122">
    <property type="entry name" value="Beta-prop_WDR5-like"/>
</dbReference>
<dbReference type="Proteomes" id="UP000054498">
    <property type="component" value="Unassembled WGS sequence"/>
</dbReference>
<dbReference type="PANTHER" id="PTHR22847">
    <property type="entry name" value="WD40 REPEAT PROTEIN"/>
    <property type="match status" value="1"/>
</dbReference>
<dbReference type="InterPro" id="IPR019775">
    <property type="entry name" value="WD40_repeat_CS"/>
</dbReference>
<evidence type="ECO:0000259" key="5">
    <source>
        <dbReference type="Pfam" id="PF25175"/>
    </source>
</evidence>
<accession>A0A0D2M9D1</accession>
<evidence type="ECO:0000256" key="2">
    <source>
        <dbReference type="ARBA" id="ARBA00022737"/>
    </source>
</evidence>
<organism evidence="6 7">
    <name type="scientific">Monoraphidium neglectum</name>
    <dbReference type="NCBI Taxonomy" id="145388"/>
    <lineage>
        <taxon>Eukaryota</taxon>
        <taxon>Viridiplantae</taxon>
        <taxon>Chlorophyta</taxon>
        <taxon>core chlorophytes</taxon>
        <taxon>Chlorophyceae</taxon>
        <taxon>CS clade</taxon>
        <taxon>Sphaeropleales</taxon>
        <taxon>Selenastraceae</taxon>
        <taxon>Monoraphidium</taxon>
    </lineage>
</organism>
<evidence type="ECO:0000256" key="4">
    <source>
        <dbReference type="SAM" id="MobiDB-lite"/>
    </source>
</evidence>
<keyword evidence="2" id="KW-0677">Repeat</keyword>
<feature type="repeat" description="WD" evidence="3">
    <location>
        <begin position="102"/>
        <end position="143"/>
    </location>
</feature>
<dbReference type="KEGG" id="mng:MNEG_10359"/>
<protein>
    <submittedName>
        <fullName evidence="6">Protein Mut11</fullName>
    </submittedName>
</protein>
<dbReference type="PROSITE" id="PS00678">
    <property type="entry name" value="WD_REPEATS_1"/>
    <property type="match status" value="3"/>
</dbReference>
<dbReference type="GeneID" id="25727513"/>
<feature type="compositionally biased region" description="Low complexity" evidence="4">
    <location>
        <begin position="297"/>
        <end position="308"/>
    </location>
</feature>
<dbReference type="Gene3D" id="2.130.10.10">
    <property type="entry name" value="YVTN repeat-like/Quinoprotein amine dehydrogenase"/>
    <property type="match status" value="1"/>
</dbReference>
<dbReference type="RefSeq" id="XP_013896621.1">
    <property type="nucleotide sequence ID" value="XM_014041167.1"/>
</dbReference>
<keyword evidence="1 3" id="KW-0853">WD repeat</keyword>
<dbReference type="PRINTS" id="PR00320">
    <property type="entry name" value="GPROTEINBRPT"/>
</dbReference>
<feature type="region of interest" description="Disordered" evidence="4">
    <location>
        <begin position="297"/>
        <end position="324"/>
    </location>
</feature>
<dbReference type="PROSITE" id="PS50082">
    <property type="entry name" value="WD_REPEATS_2"/>
    <property type="match status" value="4"/>
</dbReference>
<reference evidence="6 7" key="1">
    <citation type="journal article" date="2013" name="BMC Genomics">
        <title>Reconstruction of the lipid metabolism for the microalga Monoraphidium neglectum from its genome sequence reveals characteristics suitable for biofuel production.</title>
        <authorList>
            <person name="Bogen C."/>
            <person name="Al-Dilaimi A."/>
            <person name="Albersmeier A."/>
            <person name="Wichmann J."/>
            <person name="Grundmann M."/>
            <person name="Rupp O."/>
            <person name="Lauersen K.J."/>
            <person name="Blifernez-Klassen O."/>
            <person name="Kalinowski J."/>
            <person name="Goesmann A."/>
            <person name="Mussgnug J.H."/>
            <person name="Kruse O."/>
        </authorList>
    </citation>
    <scope>NUCLEOTIDE SEQUENCE [LARGE SCALE GENOMIC DNA]</scope>
    <source>
        <strain evidence="6 7">SAG 48.87</strain>
    </source>
</reference>
<feature type="region of interest" description="Disordered" evidence="4">
    <location>
        <begin position="72"/>
        <end position="103"/>
    </location>
</feature>
<dbReference type="SMART" id="SM00320">
    <property type="entry name" value="WD40"/>
    <property type="match status" value="7"/>
</dbReference>
<dbReference type="InterPro" id="IPR015943">
    <property type="entry name" value="WD40/YVTN_repeat-like_dom_sf"/>
</dbReference>
<name>A0A0D2M9D1_9CHLO</name>
<keyword evidence="7" id="KW-1185">Reference proteome</keyword>
<evidence type="ECO:0000313" key="7">
    <source>
        <dbReference type="Proteomes" id="UP000054498"/>
    </source>
</evidence>
<dbReference type="CDD" id="cd00200">
    <property type="entry name" value="WD40"/>
    <property type="match status" value="1"/>
</dbReference>
<dbReference type="SUPFAM" id="SSF50978">
    <property type="entry name" value="WD40 repeat-like"/>
    <property type="match status" value="1"/>
</dbReference>
<dbReference type="InterPro" id="IPR036322">
    <property type="entry name" value="WD40_repeat_dom_sf"/>
</dbReference>
<evidence type="ECO:0000256" key="3">
    <source>
        <dbReference type="PROSITE-ProRule" id="PRU00221"/>
    </source>
</evidence>
<feature type="repeat" description="WD" evidence="3">
    <location>
        <begin position="186"/>
        <end position="227"/>
    </location>
</feature>
<dbReference type="EMBL" id="KK102502">
    <property type="protein sequence ID" value="KIY97601.1"/>
    <property type="molecule type" value="Genomic_DNA"/>
</dbReference>
<dbReference type="InterPro" id="IPR020472">
    <property type="entry name" value="WD40_PAC1"/>
</dbReference>
<feature type="compositionally biased region" description="Low complexity" evidence="4">
    <location>
        <begin position="72"/>
        <end position="83"/>
    </location>
</feature>
<proteinExistence type="predicted"/>
<dbReference type="PANTHER" id="PTHR22847:SF637">
    <property type="entry name" value="WD REPEAT DOMAIN 5B"/>
    <property type="match status" value="1"/>
</dbReference>
<dbReference type="InterPro" id="IPR001680">
    <property type="entry name" value="WD40_rpt"/>
</dbReference>
<feature type="domain" description="WDR5-like beta-propeller" evidence="5">
    <location>
        <begin position="35"/>
        <end position="389"/>
    </location>
</feature>
<dbReference type="Pfam" id="PF25175">
    <property type="entry name" value="Beta-prop_WDR5"/>
    <property type="match status" value="1"/>
</dbReference>
<evidence type="ECO:0000256" key="1">
    <source>
        <dbReference type="ARBA" id="ARBA00022574"/>
    </source>
</evidence>
<dbReference type="PROSITE" id="PS50294">
    <property type="entry name" value="WD_REPEATS_REGION"/>
    <property type="match status" value="4"/>
</dbReference>